<gene>
    <name evidence="1" type="ordered locus">Atc_0125</name>
</gene>
<proteinExistence type="predicted"/>
<dbReference type="Proteomes" id="UP000006135">
    <property type="component" value="Chromosome"/>
</dbReference>
<dbReference type="STRING" id="990288.Atc_0125"/>
<organism evidence="1 2">
    <name type="scientific">Acidithiobacillus caldus (strain SM-1)</name>
    <dbReference type="NCBI Taxonomy" id="990288"/>
    <lineage>
        <taxon>Bacteria</taxon>
        <taxon>Pseudomonadati</taxon>
        <taxon>Pseudomonadota</taxon>
        <taxon>Acidithiobacillia</taxon>
        <taxon>Acidithiobacillales</taxon>
        <taxon>Acidithiobacillaceae</taxon>
        <taxon>Acidithiobacillus</taxon>
    </lineage>
</organism>
<sequence length="176" mass="20438">MLRSGITNFLSTPFHFRISAISKFLPEPPHVSRKYKGSAMDGHTTRDVAYSIGIRVRKGIESIFGWMKTVGECVKRDSVDWNGFVRIVPWCPPSTIWRARNDWVWYDGKHCVQSSGNWGLFELKGKKNTSPGRSTLVFRQIRVQRQFYLRHFLQMCNIEGSQFDSRSHLAQLTRVK</sequence>
<name>F9ZPC0_ACICS</name>
<keyword evidence="2" id="KW-1185">Reference proteome</keyword>
<dbReference type="EMBL" id="CP002573">
    <property type="protein sequence ID" value="AEK56776.1"/>
    <property type="molecule type" value="Genomic_DNA"/>
</dbReference>
<protein>
    <submittedName>
        <fullName evidence="1">Transposase, IS4</fullName>
    </submittedName>
</protein>
<dbReference type="HOGENOM" id="CLU_1521996_0_0_6"/>
<dbReference type="AlphaFoldDB" id="F9ZPC0"/>
<accession>F9ZPC0</accession>
<dbReference type="KEGG" id="acu:Atc_0125"/>
<reference evidence="1 2" key="1">
    <citation type="journal article" date="2011" name="J. Genet. Genomics">
        <title>Unraveling the Acidithiobacillus caldus complete genome and its central metabolisms for carbon assimilation.</title>
        <authorList>
            <person name="You X.Y."/>
            <person name="Guo X."/>
            <person name="Zheng H.J."/>
            <person name="Zhang M.J."/>
            <person name="Liu L.J."/>
            <person name="Zhu Y.Q."/>
            <person name="Zhu B."/>
            <person name="Wang S.Y."/>
            <person name="Zhao G.P."/>
            <person name="Poetsch A."/>
            <person name="Jiang C.Y."/>
            <person name="Liu S.J."/>
        </authorList>
    </citation>
    <scope>NUCLEOTIDE SEQUENCE [LARGE SCALE GENOMIC DNA]</scope>
    <source>
        <strain evidence="1 2">SM-1</strain>
    </source>
</reference>
<evidence type="ECO:0000313" key="1">
    <source>
        <dbReference type="EMBL" id="AEK56776.1"/>
    </source>
</evidence>
<evidence type="ECO:0000313" key="2">
    <source>
        <dbReference type="Proteomes" id="UP000006135"/>
    </source>
</evidence>